<name>A0A0A9C4Y8_ARUDO</name>
<proteinExistence type="predicted"/>
<reference evidence="1" key="1">
    <citation type="submission" date="2014-09" db="EMBL/GenBank/DDBJ databases">
        <authorList>
            <person name="Magalhaes I.L.F."/>
            <person name="Oliveira U."/>
            <person name="Santos F.R."/>
            <person name="Vidigal T.H.D.A."/>
            <person name="Brescovit A.D."/>
            <person name="Santos A.J."/>
        </authorList>
    </citation>
    <scope>NUCLEOTIDE SEQUENCE</scope>
    <source>
        <tissue evidence="1">Shoot tissue taken approximately 20 cm above the soil surface</tissue>
    </source>
</reference>
<accession>A0A0A9C4Y8</accession>
<evidence type="ECO:0000313" key="1">
    <source>
        <dbReference type="EMBL" id="JAD66572.1"/>
    </source>
</evidence>
<dbReference type="AlphaFoldDB" id="A0A0A9C4Y8"/>
<reference evidence="1" key="2">
    <citation type="journal article" date="2015" name="Data Brief">
        <title>Shoot transcriptome of the giant reed, Arundo donax.</title>
        <authorList>
            <person name="Barrero R.A."/>
            <person name="Guerrero F.D."/>
            <person name="Moolhuijzen P."/>
            <person name="Goolsby J.A."/>
            <person name="Tidwell J."/>
            <person name="Bellgard S.E."/>
            <person name="Bellgard M.I."/>
        </authorList>
    </citation>
    <scope>NUCLEOTIDE SEQUENCE</scope>
    <source>
        <tissue evidence="1">Shoot tissue taken approximately 20 cm above the soil surface</tissue>
    </source>
</reference>
<organism evidence="1">
    <name type="scientific">Arundo donax</name>
    <name type="common">Giant reed</name>
    <name type="synonym">Donax arundinaceus</name>
    <dbReference type="NCBI Taxonomy" id="35708"/>
    <lineage>
        <taxon>Eukaryota</taxon>
        <taxon>Viridiplantae</taxon>
        <taxon>Streptophyta</taxon>
        <taxon>Embryophyta</taxon>
        <taxon>Tracheophyta</taxon>
        <taxon>Spermatophyta</taxon>
        <taxon>Magnoliopsida</taxon>
        <taxon>Liliopsida</taxon>
        <taxon>Poales</taxon>
        <taxon>Poaceae</taxon>
        <taxon>PACMAD clade</taxon>
        <taxon>Arundinoideae</taxon>
        <taxon>Arundineae</taxon>
        <taxon>Arundo</taxon>
    </lineage>
</organism>
<sequence>MLMSSMKLNLFRYTIASILFLIFCTL</sequence>
<dbReference type="EMBL" id="GBRH01231323">
    <property type="protein sequence ID" value="JAD66572.1"/>
    <property type="molecule type" value="Transcribed_RNA"/>
</dbReference>
<protein>
    <submittedName>
        <fullName evidence="1">Uncharacterized protein</fullName>
    </submittedName>
</protein>